<name>A0ABV5EUE0_9MICO</name>
<sequence length="462" mass="50793">MNMEQGTNNGAVVEARGHLDPDAQASTIKKAVAEQMLELDPGIKIQSTGYFNHSYIPDLVAVWREAGKKHERRVFIRGSMRSVLAADDLDALADQDPLVLGLAEENRKTWKSVKARIPKAGRILATDLSAATEMSRRPQKDGTDTTRLPDLVRSNIVRGGRGVLDQSAARRVVEVEDAGNPAAALERFEATVKRLFTGDTAARISRTAEALKEFFEASPSIDVLRKLHDDPLTDAELQVVLPFVLKRGDGIQDERVWRLLSSMLTLEALEAMSLSLSGLDLTKLIHEAGSTIRAARSAVFANADEEPDDAKDAREPSWKIKNGRLAADVHRWTLWVASDARKIKGRDDGPDARWDELAAPLRSFQMTGIELRGLSRQLSVENTQSQTVREDVENIRRTIDDDFHVGSVRLAEGQDEDAPTVRVDFAASTVTGQASLAFHVRAASLLAVKRPFTGADLNLLVD</sequence>
<dbReference type="EMBL" id="JBHLHV010000002">
    <property type="protein sequence ID" value="MFB8893583.1"/>
    <property type="molecule type" value="Genomic_DNA"/>
</dbReference>
<reference evidence="1 2" key="1">
    <citation type="submission" date="2024-08" db="EMBL/GenBank/DDBJ databases">
        <title>Heavy metals resistant antinobacteria isolated from wastewater.</title>
        <authorList>
            <person name="Roman Ponce B."/>
            <person name="Blanco Mercado M.A."/>
            <person name="Avila Aldana I.N."/>
            <person name="Morales Arrieta S."/>
        </authorList>
    </citation>
    <scope>NUCLEOTIDE SEQUENCE [LARGE SCALE GENOMIC DNA]</scope>
    <source>
        <strain evidence="2">sma-1</strain>
    </source>
</reference>
<protein>
    <submittedName>
        <fullName evidence="1">Uncharacterized protein</fullName>
    </submittedName>
</protein>
<proteinExistence type="predicted"/>
<gene>
    <name evidence="1" type="ORF">AB7P39_12105</name>
</gene>
<keyword evidence="2" id="KW-1185">Reference proteome</keyword>
<accession>A0ABV5EUE0</accession>
<organism evidence="1 2">
    <name type="scientific">Microbacterium plantarum</name>
    <dbReference type="NCBI Taxonomy" id="1816425"/>
    <lineage>
        <taxon>Bacteria</taxon>
        <taxon>Bacillati</taxon>
        <taxon>Actinomycetota</taxon>
        <taxon>Actinomycetes</taxon>
        <taxon>Micrococcales</taxon>
        <taxon>Microbacteriaceae</taxon>
        <taxon>Microbacterium</taxon>
    </lineage>
</organism>
<dbReference type="RefSeq" id="WP_378719267.1">
    <property type="nucleotide sequence ID" value="NZ_JBHLHV010000002.1"/>
</dbReference>
<evidence type="ECO:0000313" key="2">
    <source>
        <dbReference type="Proteomes" id="UP001589643"/>
    </source>
</evidence>
<evidence type="ECO:0000313" key="1">
    <source>
        <dbReference type="EMBL" id="MFB8893583.1"/>
    </source>
</evidence>
<dbReference type="Proteomes" id="UP001589643">
    <property type="component" value="Unassembled WGS sequence"/>
</dbReference>
<comment type="caution">
    <text evidence="1">The sequence shown here is derived from an EMBL/GenBank/DDBJ whole genome shotgun (WGS) entry which is preliminary data.</text>
</comment>